<feature type="domain" description="Acyl-CoA oxidase/dehydrogenase middle" evidence="29">
    <location>
        <begin position="158"/>
        <end position="266"/>
    </location>
</feature>
<evidence type="ECO:0000256" key="6">
    <source>
        <dbReference type="ARBA" id="ARBA00012040"/>
    </source>
</evidence>
<dbReference type="Proteomes" id="UP000622552">
    <property type="component" value="Unassembled WGS sequence"/>
</dbReference>
<dbReference type="SUPFAM" id="SSF56645">
    <property type="entry name" value="Acyl-CoA dehydrogenase NM domain-like"/>
    <property type="match status" value="1"/>
</dbReference>
<evidence type="ECO:0000256" key="15">
    <source>
        <dbReference type="ARBA" id="ARBA00049247"/>
    </source>
</evidence>
<evidence type="ECO:0000259" key="28">
    <source>
        <dbReference type="Pfam" id="PF00441"/>
    </source>
</evidence>
<feature type="domain" description="Acyl-CoA dehydrogenase/oxidase C-terminal" evidence="28">
    <location>
        <begin position="282"/>
        <end position="441"/>
    </location>
</feature>
<dbReference type="FunFam" id="2.40.110.20:FF:000001">
    <property type="entry name" value="Acyl-CoA dehydrogenase AidB"/>
    <property type="match status" value="1"/>
</dbReference>
<dbReference type="InterPro" id="IPR009100">
    <property type="entry name" value="AcylCoA_DH/oxidase_NM_dom_sf"/>
</dbReference>
<comment type="cofactor">
    <cofactor evidence="1 27">
        <name>FAD</name>
        <dbReference type="ChEBI" id="CHEBI:57692"/>
    </cofactor>
</comment>
<comment type="caution">
    <text evidence="31">The sequence shown here is derived from an EMBL/GenBank/DDBJ whole genome shotgun (WGS) entry which is preliminary data.</text>
</comment>
<feature type="domain" description="Acetyl-CoA dehydrogenase-like C-terminal" evidence="30">
    <location>
        <begin position="461"/>
        <end position="591"/>
    </location>
</feature>
<protein>
    <recommendedName>
        <fullName evidence="23">Broad-specificity linear acyl-CoA dehydrogenase FadE5</fullName>
        <ecNumber evidence="7">1.3.8.1</ecNumber>
        <ecNumber evidence="5">1.3.8.7</ecNumber>
        <ecNumber evidence="6">1.3.8.8</ecNumber>
    </recommendedName>
    <alternativeName>
        <fullName evidence="25">Long-chain-acyl-CoA dehydrogenase</fullName>
    </alternativeName>
    <alternativeName>
        <fullName evidence="26">Medium-chain-acyl-CoA dehydrogenase</fullName>
    </alternativeName>
    <alternativeName>
        <fullName evidence="24">Short-chain-acyl-CoA dehydrogenase</fullName>
    </alternativeName>
</protein>
<evidence type="ECO:0000259" key="29">
    <source>
        <dbReference type="Pfam" id="PF02770"/>
    </source>
</evidence>
<dbReference type="Gene3D" id="1.20.140.10">
    <property type="entry name" value="Butyryl-CoA Dehydrogenase, subunit A, domain 3"/>
    <property type="match status" value="1"/>
</dbReference>
<dbReference type="EMBL" id="JADOUF010000001">
    <property type="protein sequence ID" value="MBG6141506.1"/>
    <property type="molecule type" value="Genomic_DNA"/>
</dbReference>
<evidence type="ECO:0000256" key="19">
    <source>
        <dbReference type="ARBA" id="ARBA00050703"/>
    </source>
</evidence>
<keyword evidence="11 27" id="KW-0560">Oxidoreductase</keyword>
<comment type="catalytic activity">
    <reaction evidence="18">
        <text>butanoyl-CoA + oxidized [electron-transfer flavoprotein] + H(+) = (2E)-butenoyl-CoA + reduced [electron-transfer flavoprotein]</text>
        <dbReference type="Rhea" id="RHEA:24004"/>
        <dbReference type="Rhea" id="RHEA-COMP:10685"/>
        <dbReference type="Rhea" id="RHEA-COMP:10686"/>
        <dbReference type="ChEBI" id="CHEBI:15378"/>
        <dbReference type="ChEBI" id="CHEBI:57332"/>
        <dbReference type="ChEBI" id="CHEBI:57371"/>
        <dbReference type="ChEBI" id="CHEBI:57692"/>
        <dbReference type="ChEBI" id="CHEBI:58307"/>
    </reaction>
</comment>
<sequence length="595" mass="64970">MSHYRANLRDLRFNLFEVFDLDLGRYPDLDPDTVGDILAEVERLATGPVAESFVESDRTPPVYDPATHSVTMPEGFRRSYRAYMDAEWWRLDLPVGLGGTAAPRMLWWALVEMVQGAQAPVFMYGGGPAFAGLLYNLGTPEQRRMGEVMLEKRWAGTMVLTEPDAGSDVGAGRTRALPQPDGTWHVEGVKRFITSGEHDLEDNIVHFVLARPDGAGPGTKGLSLFVVPKFRFDPATGELGERNGVYATNVEKKMGIRVSTTCELRFGEHEPAVGWLLGEVHEGIAQMFKVIESARMQVGVKAIATLSTGYLNALDYARSRVQGPDLTRAADKSAPRVTIDRHPDVRRMLMLQKAYAEGLRAVYLYTAGWLDRPGDPELAAGLNDLLLPVVKGVGSERSYEMLALSLQTLGGSGFLQDYPIEQYVRDTKIDSLYEGTTGIQGQDFFFRKIARDSGEAFAVLTGEIEEFLAGLTGFPTERDALAAALADVRGMVDTMLGWRDKAGGDASEVYRIGQNTTRLLISVGDLVIGWLLIRQAQVASAALATGSGQADADFYAGKLAVARFFATTVLPELGVRRAVLDGTDNALMDIPDGAF</sequence>
<comment type="pathway">
    <text evidence="2">Lipid metabolism; fatty acid metabolism.</text>
</comment>
<evidence type="ECO:0000256" key="12">
    <source>
        <dbReference type="ARBA" id="ARBA00023098"/>
    </source>
</evidence>
<comment type="similarity">
    <text evidence="3 27">Belongs to the acyl-CoA dehydrogenase family.</text>
</comment>
<dbReference type="RefSeq" id="WP_197007908.1">
    <property type="nucleotide sequence ID" value="NZ_BONS01000013.1"/>
</dbReference>
<evidence type="ECO:0000256" key="17">
    <source>
        <dbReference type="ARBA" id="ARBA00050336"/>
    </source>
</evidence>
<comment type="catalytic activity">
    <reaction evidence="19">
        <text>decanoyl-CoA + oxidized [electron-transfer flavoprotein] + H(+) = (2E)-decenoyl-CoA + reduced [electron-transfer flavoprotein]</text>
        <dbReference type="Rhea" id="RHEA:48176"/>
        <dbReference type="Rhea" id="RHEA-COMP:10685"/>
        <dbReference type="Rhea" id="RHEA-COMP:10686"/>
        <dbReference type="ChEBI" id="CHEBI:15378"/>
        <dbReference type="ChEBI" id="CHEBI:57692"/>
        <dbReference type="ChEBI" id="CHEBI:58307"/>
        <dbReference type="ChEBI" id="CHEBI:61406"/>
        <dbReference type="ChEBI" id="CHEBI:61430"/>
    </reaction>
</comment>
<evidence type="ECO:0000256" key="2">
    <source>
        <dbReference type="ARBA" id="ARBA00004872"/>
    </source>
</evidence>
<evidence type="ECO:0000256" key="14">
    <source>
        <dbReference type="ARBA" id="ARBA00048375"/>
    </source>
</evidence>
<name>A0A8J7GN66_9ACTN</name>
<reference evidence="31" key="1">
    <citation type="submission" date="2020-11" db="EMBL/GenBank/DDBJ databases">
        <title>Sequencing the genomes of 1000 actinobacteria strains.</title>
        <authorList>
            <person name="Klenk H.-P."/>
        </authorList>
    </citation>
    <scope>NUCLEOTIDE SEQUENCE</scope>
    <source>
        <strain evidence="31">DSM 45356</strain>
    </source>
</reference>
<evidence type="ECO:0000256" key="26">
    <source>
        <dbReference type="ARBA" id="ARBA00077336"/>
    </source>
</evidence>
<dbReference type="GO" id="GO:0070991">
    <property type="term" value="F:medium-chain fatty acyl-CoA dehydrogenase activity"/>
    <property type="evidence" value="ECO:0007669"/>
    <property type="project" value="UniProtKB-EC"/>
</dbReference>
<gene>
    <name evidence="31" type="ORF">IW245_007700</name>
</gene>
<dbReference type="AlphaFoldDB" id="A0A8J7GN66"/>
<dbReference type="EC" id="1.3.8.1" evidence="7"/>
<evidence type="ECO:0000313" key="32">
    <source>
        <dbReference type="Proteomes" id="UP000622552"/>
    </source>
</evidence>
<dbReference type="InterPro" id="IPR009075">
    <property type="entry name" value="AcylCo_DH/oxidase_C"/>
</dbReference>
<evidence type="ECO:0000256" key="20">
    <source>
        <dbReference type="ARBA" id="ARBA00050877"/>
    </source>
</evidence>
<keyword evidence="10" id="KW-0276">Fatty acid metabolism</keyword>
<dbReference type="InterPro" id="IPR036250">
    <property type="entry name" value="AcylCo_DH-like_C"/>
</dbReference>
<comment type="catalytic activity">
    <reaction evidence="21">
        <text>oxidized [electron-transfer flavoprotein] + hexadecanoyl-CoA + H(+) = (2E)-hexadecenoyl-CoA + reduced [electron-transfer flavoprotein]</text>
        <dbReference type="Rhea" id="RHEA:43448"/>
        <dbReference type="Rhea" id="RHEA-COMP:10685"/>
        <dbReference type="Rhea" id="RHEA-COMP:10686"/>
        <dbReference type="ChEBI" id="CHEBI:15378"/>
        <dbReference type="ChEBI" id="CHEBI:57379"/>
        <dbReference type="ChEBI" id="CHEBI:57692"/>
        <dbReference type="ChEBI" id="CHEBI:58307"/>
        <dbReference type="ChEBI" id="CHEBI:61526"/>
    </reaction>
</comment>
<evidence type="ECO:0000256" key="27">
    <source>
        <dbReference type="RuleBase" id="RU362125"/>
    </source>
</evidence>
<dbReference type="PANTHER" id="PTHR42803">
    <property type="entry name" value="ACYL-COA DEHYDROGENASE"/>
    <property type="match status" value="1"/>
</dbReference>
<dbReference type="EC" id="1.3.8.8" evidence="6"/>
<dbReference type="InterPro" id="IPR006091">
    <property type="entry name" value="Acyl-CoA_Oxase/DH_mid-dom"/>
</dbReference>
<comment type="catalytic activity">
    <reaction evidence="17">
        <text>dodecanoyl-CoA + oxidized [electron-transfer flavoprotein] + H(+) = (2E)-dodecenoyl-CoA + reduced [electron-transfer flavoprotein]</text>
        <dbReference type="Rhea" id="RHEA:47296"/>
        <dbReference type="Rhea" id="RHEA-COMP:10685"/>
        <dbReference type="Rhea" id="RHEA-COMP:10686"/>
        <dbReference type="ChEBI" id="CHEBI:15378"/>
        <dbReference type="ChEBI" id="CHEBI:57330"/>
        <dbReference type="ChEBI" id="CHEBI:57375"/>
        <dbReference type="ChEBI" id="CHEBI:57692"/>
        <dbReference type="ChEBI" id="CHEBI:58307"/>
    </reaction>
</comment>
<dbReference type="PANTHER" id="PTHR42803:SF1">
    <property type="entry name" value="BROAD-SPECIFICITY LINEAR ACYL-COA DEHYDROGENASE FADE5"/>
    <property type="match status" value="1"/>
</dbReference>
<dbReference type="Pfam" id="PF02770">
    <property type="entry name" value="Acyl-CoA_dh_M"/>
    <property type="match status" value="1"/>
</dbReference>
<comment type="catalytic activity">
    <reaction evidence="16">
        <text>a short-chain 2,3-saturated fatty acyl-CoA + oxidized [electron-transfer flavoprotein] + H(+) = a short-chain (2E)-enoyl-CoA + reduced [electron-transfer flavoprotein]</text>
        <dbReference type="Rhea" id="RHEA:47196"/>
        <dbReference type="Rhea" id="RHEA-COMP:10685"/>
        <dbReference type="Rhea" id="RHEA-COMP:10686"/>
        <dbReference type="ChEBI" id="CHEBI:15378"/>
        <dbReference type="ChEBI" id="CHEBI:57692"/>
        <dbReference type="ChEBI" id="CHEBI:58307"/>
        <dbReference type="ChEBI" id="CHEBI:87487"/>
        <dbReference type="ChEBI" id="CHEBI:87488"/>
        <dbReference type="EC" id="1.3.8.1"/>
    </reaction>
</comment>
<dbReference type="InterPro" id="IPR025878">
    <property type="entry name" value="Acyl-CoA_dh-like_C_dom"/>
</dbReference>
<evidence type="ECO:0000256" key="24">
    <source>
        <dbReference type="ARBA" id="ARBA00075470"/>
    </source>
</evidence>
<keyword evidence="9 27" id="KW-0274">FAD</keyword>
<comment type="catalytic activity">
    <reaction evidence="13">
        <text>a medium-chain 2,3-saturated fatty acyl-CoA + oxidized [electron-transfer flavoprotein] + H(+) = a medium-chain (2E)-enoyl-CoA + reduced [electron-transfer flavoprotein]</text>
        <dbReference type="Rhea" id="RHEA:14477"/>
        <dbReference type="Rhea" id="RHEA-COMP:10685"/>
        <dbReference type="Rhea" id="RHEA-COMP:10686"/>
        <dbReference type="ChEBI" id="CHEBI:15378"/>
        <dbReference type="ChEBI" id="CHEBI:57692"/>
        <dbReference type="ChEBI" id="CHEBI:58307"/>
        <dbReference type="ChEBI" id="CHEBI:83723"/>
        <dbReference type="ChEBI" id="CHEBI:83726"/>
        <dbReference type="EC" id="1.3.8.7"/>
    </reaction>
</comment>
<evidence type="ECO:0000259" key="30">
    <source>
        <dbReference type="Pfam" id="PF12806"/>
    </source>
</evidence>
<dbReference type="GO" id="GO:0004466">
    <property type="term" value="F:long-chain fatty acyl-CoA dehydrogenase activity"/>
    <property type="evidence" value="ECO:0007669"/>
    <property type="project" value="UniProtKB-EC"/>
</dbReference>
<evidence type="ECO:0000256" key="13">
    <source>
        <dbReference type="ARBA" id="ARBA00047882"/>
    </source>
</evidence>
<organism evidence="31 32">
    <name type="scientific">Longispora fulva</name>
    <dbReference type="NCBI Taxonomy" id="619741"/>
    <lineage>
        <taxon>Bacteria</taxon>
        <taxon>Bacillati</taxon>
        <taxon>Actinomycetota</taxon>
        <taxon>Actinomycetes</taxon>
        <taxon>Micromonosporales</taxon>
        <taxon>Micromonosporaceae</taxon>
        <taxon>Longispora</taxon>
    </lineage>
</organism>
<evidence type="ECO:0000256" key="8">
    <source>
        <dbReference type="ARBA" id="ARBA00022630"/>
    </source>
</evidence>
<dbReference type="GO" id="GO:0005886">
    <property type="term" value="C:plasma membrane"/>
    <property type="evidence" value="ECO:0007669"/>
    <property type="project" value="TreeGrafter"/>
</dbReference>
<evidence type="ECO:0000256" key="9">
    <source>
        <dbReference type="ARBA" id="ARBA00022827"/>
    </source>
</evidence>
<dbReference type="EC" id="1.3.8.7" evidence="5"/>
<evidence type="ECO:0000256" key="23">
    <source>
        <dbReference type="ARBA" id="ARBA00069359"/>
    </source>
</evidence>
<comment type="catalytic activity">
    <reaction evidence="14">
        <text>hexanoyl-CoA + oxidized [electron-transfer flavoprotein] + H(+) = (2E)-hexenoyl-CoA + reduced [electron-transfer flavoprotein]</text>
        <dbReference type="Rhea" id="RHEA:43464"/>
        <dbReference type="Rhea" id="RHEA-COMP:10685"/>
        <dbReference type="Rhea" id="RHEA-COMP:10686"/>
        <dbReference type="ChEBI" id="CHEBI:15378"/>
        <dbReference type="ChEBI" id="CHEBI:57692"/>
        <dbReference type="ChEBI" id="CHEBI:58307"/>
        <dbReference type="ChEBI" id="CHEBI:62077"/>
        <dbReference type="ChEBI" id="CHEBI:62620"/>
    </reaction>
</comment>
<comment type="subunit">
    <text evidence="4">Homodimer.</text>
</comment>
<comment type="function">
    <text evidence="22">Acyl-CoA dehydrogenase that exhibits broad specificity for linear acyl-CoA substrates, with a preference for long-chain substrates.</text>
</comment>
<evidence type="ECO:0000256" key="4">
    <source>
        <dbReference type="ARBA" id="ARBA00011738"/>
    </source>
</evidence>
<dbReference type="GO" id="GO:0006631">
    <property type="term" value="P:fatty acid metabolic process"/>
    <property type="evidence" value="ECO:0007669"/>
    <property type="project" value="UniProtKB-KW"/>
</dbReference>
<dbReference type="SUPFAM" id="SSF47203">
    <property type="entry name" value="Acyl-CoA dehydrogenase C-terminal domain-like"/>
    <property type="match status" value="1"/>
</dbReference>
<dbReference type="Pfam" id="PF00441">
    <property type="entry name" value="Acyl-CoA_dh_1"/>
    <property type="match status" value="1"/>
</dbReference>
<evidence type="ECO:0000256" key="7">
    <source>
        <dbReference type="ARBA" id="ARBA00012046"/>
    </source>
</evidence>
<keyword evidence="12" id="KW-0443">Lipid metabolism</keyword>
<keyword evidence="8 27" id="KW-0285">Flavoprotein</keyword>
<evidence type="ECO:0000256" key="10">
    <source>
        <dbReference type="ARBA" id="ARBA00022832"/>
    </source>
</evidence>
<comment type="catalytic activity">
    <reaction evidence="20">
        <text>octadecanoyl-CoA + oxidized [electron-transfer flavoprotein] + H(+) = (2E)-octadecenoyl-CoA + reduced [electron-transfer flavoprotein]</text>
        <dbReference type="Rhea" id="RHEA:47240"/>
        <dbReference type="Rhea" id="RHEA-COMP:10685"/>
        <dbReference type="Rhea" id="RHEA-COMP:10686"/>
        <dbReference type="ChEBI" id="CHEBI:15378"/>
        <dbReference type="ChEBI" id="CHEBI:57394"/>
        <dbReference type="ChEBI" id="CHEBI:57692"/>
        <dbReference type="ChEBI" id="CHEBI:58307"/>
        <dbReference type="ChEBI" id="CHEBI:71412"/>
    </reaction>
</comment>
<evidence type="ECO:0000256" key="22">
    <source>
        <dbReference type="ARBA" id="ARBA00054301"/>
    </source>
</evidence>
<dbReference type="Pfam" id="PF12806">
    <property type="entry name" value="Acyl-CoA_dh_C"/>
    <property type="match status" value="1"/>
</dbReference>
<accession>A0A8J7GN66</accession>
<dbReference type="FunFam" id="1.20.140.10:FF:000016">
    <property type="entry name" value="Acyl-CoA dehydrogenase FadE5"/>
    <property type="match status" value="1"/>
</dbReference>
<evidence type="ECO:0000256" key="25">
    <source>
        <dbReference type="ARBA" id="ARBA00077090"/>
    </source>
</evidence>
<evidence type="ECO:0000256" key="21">
    <source>
        <dbReference type="ARBA" id="ARBA00052387"/>
    </source>
</evidence>
<dbReference type="InterPro" id="IPR052166">
    <property type="entry name" value="Diverse_Acyl-CoA_DH"/>
</dbReference>
<dbReference type="Gene3D" id="2.40.110.20">
    <property type="match status" value="1"/>
</dbReference>
<dbReference type="GO" id="GO:0016937">
    <property type="term" value="F:short-chain fatty acyl-CoA dehydrogenase activity"/>
    <property type="evidence" value="ECO:0007669"/>
    <property type="project" value="UniProtKB-EC"/>
</dbReference>
<evidence type="ECO:0000256" key="16">
    <source>
        <dbReference type="ARBA" id="ARBA00050315"/>
    </source>
</evidence>
<keyword evidence="32" id="KW-1185">Reference proteome</keyword>
<evidence type="ECO:0000256" key="3">
    <source>
        <dbReference type="ARBA" id="ARBA00009347"/>
    </source>
</evidence>
<comment type="catalytic activity">
    <reaction evidence="15">
        <text>a long-chain 2,3-saturated fatty acyl-CoA + oxidized [electron-transfer flavoprotein] + H(+) = a long-chain (2E)-enoyl-CoA + reduced [electron-transfer flavoprotein]</text>
        <dbReference type="Rhea" id="RHEA:17721"/>
        <dbReference type="Rhea" id="RHEA-COMP:10685"/>
        <dbReference type="Rhea" id="RHEA-COMP:10686"/>
        <dbReference type="ChEBI" id="CHEBI:15378"/>
        <dbReference type="ChEBI" id="CHEBI:57692"/>
        <dbReference type="ChEBI" id="CHEBI:58307"/>
        <dbReference type="ChEBI" id="CHEBI:83721"/>
        <dbReference type="ChEBI" id="CHEBI:83727"/>
        <dbReference type="EC" id="1.3.8.8"/>
    </reaction>
</comment>
<evidence type="ECO:0000313" key="31">
    <source>
        <dbReference type="EMBL" id="MBG6141506.1"/>
    </source>
</evidence>
<evidence type="ECO:0000256" key="1">
    <source>
        <dbReference type="ARBA" id="ARBA00001974"/>
    </source>
</evidence>
<evidence type="ECO:0000256" key="11">
    <source>
        <dbReference type="ARBA" id="ARBA00023002"/>
    </source>
</evidence>
<evidence type="ECO:0000256" key="5">
    <source>
        <dbReference type="ARBA" id="ARBA00012033"/>
    </source>
</evidence>
<proteinExistence type="inferred from homology"/>
<evidence type="ECO:0000256" key="18">
    <source>
        <dbReference type="ARBA" id="ARBA00050695"/>
    </source>
</evidence>